<evidence type="ECO:0000313" key="2">
    <source>
        <dbReference type="Proteomes" id="UP000568380"/>
    </source>
</evidence>
<protein>
    <submittedName>
        <fullName evidence="1">Uncharacterized protein</fullName>
    </submittedName>
</protein>
<comment type="caution">
    <text evidence="1">The sequence shown here is derived from an EMBL/GenBank/DDBJ whole genome shotgun (WGS) entry which is preliminary data.</text>
</comment>
<accession>A0A7W8ELX1</accession>
<dbReference type="EMBL" id="JACHIN010000016">
    <property type="protein sequence ID" value="MBB5083352.1"/>
    <property type="molecule type" value="Genomic_DNA"/>
</dbReference>
<name>A0A7W8ELX1_9ACTN</name>
<organism evidence="1 2">
    <name type="scientific">Nonomuraea endophytica</name>
    <dbReference type="NCBI Taxonomy" id="714136"/>
    <lineage>
        <taxon>Bacteria</taxon>
        <taxon>Bacillati</taxon>
        <taxon>Actinomycetota</taxon>
        <taxon>Actinomycetes</taxon>
        <taxon>Streptosporangiales</taxon>
        <taxon>Streptosporangiaceae</taxon>
        <taxon>Nonomuraea</taxon>
    </lineage>
</organism>
<gene>
    <name evidence="1" type="ORF">HNR40_008855</name>
</gene>
<evidence type="ECO:0000313" key="1">
    <source>
        <dbReference type="EMBL" id="MBB5083352.1"/>
    </source>
</evidence>
<sequence length="48" mass="5238">MSLVGEMSRPERRTSVGGDAHQLLVVDVLQAMAIPRRRHQRPVCGAGV</sequence>
<keyword evidence="2" id="KW-1185">Reference proteome</keyword>
<dbReference type="AlphaFoldDB" id="A0A7W8ELX1"/>
<dbReference type="Proteomes" id="UP000568380">
    <property type="component" value="Unassembled WGS sequence"/>
</dbReference>
<reference evidence="1 2" key="1">
    <citation type="submission" date="2020-08" db="EMBL/GenBank/DDBJ databases">
        <title>Genomic Encyclopedia of Type Strains, Phase IV (KMG-IV): sequencing the most valuable type-strain genomes for metagenomic binning, comparative biology and taxonomic classification.</title>
        <authorList>
            <person name="Goeker M."/>
        </authorList>
    </citation>
    <scope>NUCLEOTIDE SEQUENCE [LARGE SCALE GENOMIC DNA]</scope>
    <source>
        <strain evidence="1 2">DSM 45385</strain>
    </source>
</reference>
<proteinExistence type="predicted"/>